<dbReference type="WBParaSite" id="maker-unitig_41774-snap-gene-0.2-mRNA-1">
    <property type="protein sequence ID" value="maker-unitig_41774-snap-gene-0.2-mRNA-1"/>
    <property type="gene ID" value="maker-unitig_41774-snap-gene-0.2"/>
</dbReference>
<evidence type="ECO:0000313" key="2">
    <source>
        <dbReference type="WBParaSite" id="maker-unitig_41774-snap-gene-0.2-mRNA-1"/>
    </source>
</evidence>
<name>A0A1I8FP55_9PLAT</name>
<reference evidence="2" key="1">
    <citation type="submission" date="2016-11" db="UniProtKB">
        <authorList>
            <consortium name="WormBaseParasite"/>
        </authorList>
    </citation>
    <scope>IDENTIFICATION</scope>
</reference>
<proteinExistence type="predicted"/>
<accession>A0A1I8FP55</accession>
<sequence>MLQSVVAHFNLAYFVGFGSGAAPTCCAATL</sequence>
<keyword evidence="1" id="KW-1185">Reference proteome</keyword>
<dbReference type="Proteomes" id="UP000095280">
    <property type="component" value="Unplaced"/>
</dbReference>
<organism evidence="1 2">
    <name type="scientific">Macrostomum lignano</name>
    <dbReference type="NCBI Taxonomy" id="282301"/>
    <lineage>
        <taxon>Eukaryota</taxon>
        <taxon>Metazoa</taxon>
        <taxon>Spiralia</taxon>
        <taxon>Lophotrochozoa</taxon>
        <taxon>Platyhelminthes</taxon>
        <taxon>Rhabditophora</taxon>
        <taxon>Macrostomorpha</taxon>
        <taxon>Macrostomida</taxon>
        <taxon>Macrostomidae</taxon>
        <taxon>Macrostomum</taxon>
    </lineage>
</organism>
<protein>
    <submittedName>
        <fullName evidence="2">Sulfite exporter TauE/SafE family protein</fullName>
    </submittedName>
</protein>
<evidence type="ECO:0000313" key="1">
    <source>
        <dbReference type="Proteomes" id="UP000095280"/>
    </source>
</evidence>
<dbReference type="AlphaFoldDB" id="A0A1I8FP55"/>